<feature type="region of interest" description="Disordered" evidence="1">
    <location>
        <begin position="150"/>
        <end position="218"/>
    </location>
</feature>
<feature type="region of interest" description="Disordered" evidence="1">
    <location>
        <begin position="342"/>
        <end position="459"/>
    </location>
</feature>
<protein>
    <recommendedName>
        <fullName evidence="4">Basic proline-rich protein-like</fullName>
    </recommendedName>
</protein>
<feature type="region of interest" description="Disordered" evidence="1">
    <location>
        <begin position="21"/>
        <end position="43"/>
    </location>
</feature>
<feature type="compositionally biased region" description="Basic and acidic residues" evidence="1">
    <location>
        <begin position="150"/>
        <end position="161"/>
    </location>
</feature>
<gene>
    <name evidence="2" type="ORF">J1605_015803</name>
</gene>
<feature type="compositionally biased region" description="Basic and acidic residues" evidence="1">
    <location>
        <begin position="449"/>
        <end position="459"/>
    </location>
</feature>
<feature type="region of interest" description="Disordered" evidence="1">
    <location>
        <begin position="253"/>
        <end position="297"/>
    </location>
</feature>
<organism evidence="2 3">
    <name type="scientific">Eschrichtius robustus</name>
    <name type="common">California gray whale</name>
    <name type="synonym">Eschrichtius gibbosus</name>
    <dbReference type="NCBI Taxonomy" id="9764"/>
    <lineage>
        <taxon>Eukaryota</taxon>
        <taxon>Metazoa</taxon>
        <taxon>Chordata</taxon>
        <taxon>Craniata</taxon>
        <taxon>Vertebrata</taxon>
        <taxon>Euteleostomi</taxon>
        <taxon>Mammalia</taxon>
        <taxon>Eutheria</taxon>
        <taxon>Laurasiatheria</taxon>
        <taxon>Artiodactyla</taxon>
        <taxon>Whippomorpha</taxon>
        <taxon>Cetacea</taxon>
        <taxon>Mysticeti</taxon>
        <taxon>Eschrichtiidae</taxon>
        <taxon>Eschrichtius</taxon>
    </lineage>
</organism>
<evidence type="ECO:0000256" key="1">
    <source>
        <dbReference type="SAM" id="MobiDB-lite"/>
    </source>
</evidence>
<proteinExistence type="predicted"/>
<evidence type="ECO:0000313" key="3">
    <source>
        <dbReference type="Proteomes" id="UP001159641"/>
    </source>
</evidence>
<comment type="caution">
    <text evidence="2">The sequence shown here is derived from an EMBL/GenBank/DDBJ whole genome shotgun (WGS) entry which is preliminary data.</text>
</comment>
<evidence type="ECO:0000313" key="2">
    <source>
        <dbReference type="EMBL" id="KAJ8776142.1"/>
    </source>
</evidence>
<name>A0AB34G9V4_ESCRO</name>
<dbReference type="Proteomes" id="UP001159641">
    <property type="component" value="Unassembled WGS sequence"/>
</dbReference>
<accession>A0AB34G9V4</accession>
<dbReference type="AlphaFoldDB" id="A0AB34G9V4"/>
<reference evidence="2 3" key="1">
    <citation type="submission" date="2022-11" db="EMBL/GenBank/DDBJ databases">
        <title>Whole genome sequence of Eschrichtius robustus ER-17-0199.</title>
        <authorList>
            <person name="Bruniche-Olsen A."/>
            <person name="Black A.N."/>
            <person name="Fields C.J."/>
            <person name="Walden K."/>
            <person name="Dewoody J.A."/>
        </authorList>
    </citation>
    <scope>NUCLEOTIDE SEQUENCE [LARGE SCALE GENOMIC DNA]</scope>
    <source>
        <strain evidence="2">ER-17-0199</strain>
        <tissue evidence="2">Blubber</tissue>
    </source>
</reference>
<evidence type="ECO:0008006" key="4">
    <source>
        <dbReference type="Google" id="ProtNLM"/>
    </source>
</evidence>
<feature type="compositionally biased region" description="Low complexity" evidence="1">
    <location>
        <begin position="353"/>
        <end position="375"/>
    </location>
</feature>
<feature type="compositionally biased region" description="Pro residues" evidence="1">
    <location>
        <begin position="197"/>
        <end position="212"/>
    </location>
</feature>
<dbReference type="EMBL" id="JAIQCJ010002448">
    <property type="protein sequence ID" value="KAJ8776142.1"/>
    <property type="molecule type" value="Genomic_DNA"/>
</dbReference>
<sequence length="459" mass="48265">MKKAEEWQEGLLRQVQVQQGPPVAFGSHTPGHTIDSQGNQGRRLRSRTRLQLALGSRSASSLVTVPLGARLGGLTCCPCGRPATAGWRLAGPTARAERLGAPLASAARRAPPREWAAAARLLVCRTPAPRPARPGEKALIGKIAQERGWRGAAGARRELRRPGRRRRPPTPDELTVQRGEGRAQGVCRACVSAQQQRPPPPGSRPQSRPPAFAPSLGCPDKFDSALGGLGSLPWFAPFGPLAPLSWGPALHYHGPEAHRDPGAQSPPSLTGTPEQVPLSLEAPTPAPPPLPGRWSHWAQGPFRQERKPLPPQVDSGWAAGSWSAGGLLAQCPISSRVERGGREAVGTGGAQVSPFRSGPFPLLLLPGRPAGARPGNPKRRSSAEGPAPSRTHSPALSHGPTGPRLFGSSAPYIPLSPLANPGPTALRRGLPASWLRPAQRARPAGTAVGRERDAGVTRA</sequence>
<keyword evidence="3" id="KW-1185">Reference proteome</keyword>